<dbReference type="PANTHER" id="PTHR39639:SF1">
    <property type="entry name" value="DUF262 DOMAIN-CONTAINING PROTEIN"/>
    <property type="match status" value="1"/>
</dbReference>
<proteinExistence type="predicted"/>
<feature type="domain" description="GmrSD restriction endonucleases N-terminal" evidence="1">
    <location>
        <begin position="45"/>
        <end position="185"/>
    </location>
</feature>
<protein>
    <recommendedName>
        <fullName evidence="1">GmrSD restriction endonucleases N-terminal domain-containing protein</fullName>
    </recommendedName>
</protein>
<gene>
    <name evidence="2" type="ORF">Dalu01_02209</name>
</gene>
<reference evidence="2 3" key="1">
    <citation type="submission" date="2024-02" db="EMBL/GenBank/DDBJ databases">
        <title>Deinococcus aluminii NBRC 112889.</title>
        <authorList>
            <person name="Ichikawa N."/>
            <person name="Katano-Makiyama Y."/>
            <person name="Hidaka K."/>
        </authorList>
    </citation>
    <scope>NUCLEOTIDE SEQUENCE [LARGE SCALE GENOMIC DNA]</scope>
    <source>
        <strain evidence="2 3">NBRC 112889</strain>
    </source>
</reference>
<organism evidence="2 3">
    <name type="scientific">Deinococcus aluminii</name>
    <dbReference type="NCBI Taxonomy" id="1656885"/>
    <lineage>
        <taxon>Bacteria</taxon>
        <taxon>Thermotogati</taxon>
        <taxon>Deinococcota</taxon>
        <taxon>Deinococci</taxon>
        <taxon>Deinococcales</taxon>
        <taxon>Deinococcaceae</taxon>
        <taxon>Deinococcus</taxon>
    </lineage>
</organism>
<accession>A0ABP9XGY3</accession>
<dbReference type="Proteomes" id="UP001404956">
    <property type="component" value="Unassembled WGS sequence"/>
</dbReference>
<name>A0ABP9XGY3_9DEIO</name>
<evidence type="ECO:0000313" key="2">
    <source>
        <dbReference type="EMBL" id="GAA5533801.1"/>
    </source>
</evidence>
<keyword evidence="3" id="KW-1185">Reference proteome</keyword>
<evidence type="ECO:0000313" key="3">
    <source>
        <dbReference type="Proteomes" id="UP001404956"/>
    </source>
</evidence>
<dbReference type="Pfam" id="PF03235">
    <property type="entry name" value="GmrSD_N"/>
    <property type="match status" value="1"/>
</dbReference>
<evidence type="ECO:0000259" key="1">
    <source>
        <dbReference type="Pfam" id="PF03235"/>
    </source>
</evidence>
<dbReference type="EMBL" id="BAABRV010000004">
    <property type="protein sequence ID" value="GAA5533801.1"/>
    <property type="molecule type" value="Genomic_DNA"/>
</dbReference>
<dbReference type="PANTHER" id="PTHR39639">
    <property type="entry name" value="CHROMOSOME 16, WHOLE GENOME SHOTGUN SEQUENCE"/>
    <property type="match status" value="1"/>
</dbReference>
<dbReference type="RefSeq" id="WP_345454508.1">
    <property type="nucleotide sequence ID" value="NZ_BAABRV010000004.1"/>
</dbReference>
<sequence length="359" mass="42001">MTPSEDRKRAAEEQIRTEQTVVDYNTLEYTVELVVGKYTSGLEEDENELYIPDYQRDFVWAEERKSKFIESIILGIPIPYVFTAALSKDIEEDLGRVEIVDGSQRIRTLTSFIKNEFALKGLKKLDRLNGFYFKDLDLSRQRRILRRPIRVIELSEKANEETRRDIFERINTGSDELNDMEKRKGISYGPFYNFLKECADDPLFKDLCPITPARAKREEGSELVLRFFAYRYEYLSFDGEVSNFLNDYMQRMSADNGNAFDREVMSEVFQEMLHFVRDNFPFGFRKSARSKSVPRMRFEAISVGTSLALETKSPLNVDDIPDWLESDEFKSLTQDDAGNRPHRLKGRIEFVRDHLIKTA</sequence>
<comment type="caution">
    <text evidence="2">The sequence shown here is derived from an EMBL/GenBank/DDBJ whole genome shotgun (WGS) entry which is preliminary data.</text>
</comment>
<dbReference type="InterPro" id="IPR004919">
    <property type="entry name" value="GmrSD_N"/>
</dbReference>